<organism evidence="6 7">
    <name type="scientific">Roseateles depolymerans</name>
    <dbReference type="NCBI Taxonomy" id="76731"/>
    <lineage>
        <taxon>Bacteria</taxon>
        <taxon>Pseudomonadati</taxon>
        <taxon>Pseudomonadota</taxon>
        <taxon>Betaproteobacteria</taxon>
        <taxon>Burkholderiales</taxon>
        <taxon>Sphaerotilaceae</taxon>
        <taxon>Roseateles</taxon>
    </lineage>
</organism>
<dbReference type="SMART" id="SM00448">
    <property type="entry name" value="REC"/>
    <property type="match status" value="1"/>
</dbReference>
<dbReference type="PANTHER" id="PTHR43214:SF43">
    <property type="entry name" value="TWO-COMPONENT RESPONSE REGULATOR"/>
    <property type="match status" value="1"/>
</dbReference>
<evidence type="ECO:0000259" key="4">
    <source>
        <dbReference type="PROSITE" id="PS50043"/>
    </source>
</evidence>
<feature type="domain" description="Response regulatory" evidence="5">
    <location>
        <begin position="32"/>
        <end position="148"/>
    </location>
</feature>
<accession>A0A2W5DK20</accession>
<keyword evidence="1 3" id="KW-0597">Phosphoprotein</keyword>
<dbReference type="InterPro" id="IPR000792">
    <property type="entry name" value="Tscrpt_reg_LuxR_C"/>
</dbReference>
<dbReference type="InterPro" id="IPR039420">
    <property type="entry name" value="WalR-like"/>
</dbReference>
<evidence type="ECO:0000256" key="2">
    <source>
        <dbReference type="ARBA" id="ARBA00023125"/>
    </source>
</evidence>
<feature type="modified residue" description="4-aspartylphosphate" evidence="3">
    <location>
        <position position="83"/>
    </location>
</feature>
<dbReference type="EMBL" id="QFOD01000012">
    <property type="protein sequence ID" value="PZP30963.1"/>
    <property type="molecule type" value="Genomic_DNA"/>
</dbReference>
<dbReference type="GO" id="GO:0006355">
    <property type="term" value="P:regulation of DNA-templated transcription"/>
    <property type="evidence" value="ECO:0007669"/>
    <property type="project" value="InterPro"/>
</dbReference>
<dbReference type="Pfam" id="PF00196">
    <property type="entry name" value="GerE"/>
    <property type="match status" value="1"/>
</dbReference>
<keyword evidence="2 6" id="KW-0238">DNA-binding</keyword>
<dbReference type="PROSITE" id="PS50043">
    <property type="entry name" value="HTH_LUXR_2"/>
    <property type="match status" value="1"/>
</dbReference>
<dbReference type="SUPFAM" id="SSF46894">
    <property type="entry name" value="C-terminal effector domain of the bipartite response regulators"/>
    <property type="match status" value="1"/>
</dbReference>
<dbReference type="Pfam" id="PF00072">
    <property type="entry name" value="Response_reg"/>
    <property type="match status" value="1"/>
</dbReference>
<evidence type="ECO:0000256" key="1">
    <source>
        <dbReference type="ARBA" id="ARBA00022553"/>
    </source>
</evidence>
<comment type="caution">
    <text evidence="6">The sequence shown here is derived from an EMBL/GenBank/DDBJ whole genome shotgun (WGS) entry which is preliminary data.</text>
</comment>
<dbReference type="GO" id="GO:0000160">
    <property type="term" value="P:phosphorelay signal transduction system"/>
    <property type="evidence" value="ECO:0007669"/>
    <property type="project" value="InterPro"/>
</dbReference>
<dbReference type="InterPro" id="IPR001789">
    <property type="entry name" value="Sig_transdc_resp-reg_receiver"/>
</dbReference>
<evidence type="ECO:0000313" key="7">
    <source>
        <dbReference type="Proteomes" id="UP000249633"/>
    </source>
</evidence>
<protein>
    <submittedName>
        <fullName evidence="6">DNA-binding response regulator</fullName>
    </submittedName>
</protein>
<reference evidence="6 7" key="1">
    <citation type="submission" date="2017-08" db="EMBL/GenBank/DDBJ databases">
        <title>Infants hospitalized years apart are colonized by the same room-sourced microbial strains.</title>
        <authorList>
            <person name="Brooks B."/>
            <person name="Olm M.R."/>
            <person name="Firek B.A."/>
            <person name="Baker R."/>
            <person name="Thomas B.C."/>
            <person name="Morowitz M.J."/>
            <person name="Banfield J.F."/>
        </authorList>
    </citation>
    <scope>NUCLEOTIDE SEQUENCE [LARGE SCALE GENOMIC DNA]</scope>
    <source>
        <strain evidence="6">S2_012_000_R2_81</strain>
    </source>
</reference>
<dbReference type="GO" id="GO:0003677">
    <property type="term" value="F:DNA binding"/>
    <property type="evidence" value="ECO:0007669"/>
    <property type="project" value="UniProtKB-KW"/>
</dbReference>
<name>A0A2W5DK20_9BURK</name>
<dbReference type="InterPro" id="IPR058245">
    <property type="entry name" value="NreC/VraR/RcsB-like_REC"/>
</dbReference>
<dbReference type="SUPFAM" id="SSF52172">
    <property type="entry name" value="CheY-like"/>
    <property type="match status" value="1"/>
</dbReference>
<gene>
    <name evidence="6" type="ORF">DI603_13595</name>
</gene>
<evidence type="ECO:0000259" key="5">
    <source>
        <dbReference type="PROSITE" id="PS50110"/>
    </source>
</evidence>
<dbReference type="CDD" id="cd17535">
    <property type="entry name" value="REC_NarL-like"/>
    <property type="match status" value="1"/>
</dbReference>
<dbReference type="CDD" id="cd06170">
    <property type="entry name" value="LuxR_C_like"/>
    <property type="match status" value="1"/>
</dbReference>
<dbReference type="PRINTS" id="PR00038">
    <property type="entry name" value="HTHLUXR"/>
</dbReference>
<dbReference type="PANTHER" id="PTHR43214">
    <property type="entry name" value="TWO-COMPONENT RESPONSE REGULATOR"/>
    <property type="match status" value="1"/>
</dbReference>
<sequence length="240" mass="25218">MPRHPRGVAPGPNGAQQPAATAATEGAADMTRLLIVDHHPLMREGLKRLLDGHPWLRVIGEASDGAGALHRLQAAPVDLAIVDMHMPGLSDVELIARMRLLQPNLRVLVLSTQGHVAVAQRALCAGASGYLTKDQGADCILEGIEKVAEGGRALSPLLAEALAFEALQQRRGPDALSGREQEVLEGLAAGDSLGCIAARLGISHKTVSTHKANLMTKMGFGSMADLFRYAIAQGLCLQAA</sequence>
<dbReference type="Gene3D" id="3.40.50.2300">
    <property type="match status" value="1"/>
</dbReference>
<dbReference type="PROSITE" id="PS50110">
    <property type="entry name" value="RESPONSE_REGULATORY"/>
    <property type="match status" value="1"/>
</dbReference>
<evidence type="ECO:0000313" key="6">
    <source>
        <dbReference type="EMBL" id="PZP30963.1"/>
    </source>
</evidence>
<dbReference type="SMART" id="SM00421">
    <property type="entry name" value="HTH_LUXR"/>
    <property type="match status" value="1"/>
</dbReference>
<evidence type="ECO:0000256" key="3">
    <source>
        <dbReference type="PROSITE-ProRule" id="PRU00169"/>
    </source>
</evidence>
<dbReference type="InterPro" id="IPR011006">
    <property type="entry name" value="CheY-like_superfamily"/>
</dbReference>
<feature type="domain" description="HTH luxR-type" evidence="4">
    <location>
        <begin position="169"/>
        <end position="234"/>
    </location>
</feature>
<dbReference type="InterPro" id="IPR016032">
    <property type="entry name" value="Sig_transdc_resp-reg_C-effctor"/>
</dbReference>
<dbReference type="AlphaFoldDB" id="A0A2W5DK20"/>
<proteinExistence type="predicted"/>
<dbReference type="Proteomes" id="UP000249633">
    <property type="component" value="Unassembled WGS sequence"/>
</dbReference>